<sequence>MPMKSTTSRQEFMLISLYKERETRIKILTAVVKKYKVKRDSKSFEEQLQKPDNNLLNLLHSQVLHYLLLL</sequence>
<comment type="caution">
    <text evidence="1">The sequence shown here is derived from an EMBL/GenBank/DDBJ whole genome shotgun (WGS) entry which is preliminary data.</text>
</comment>
<dbReference type="AlphaFoldDB" id="A0AAX6GF95"/>
<accession>A0AAX6GF95</accession>
<name>A0AAX6GF95_IRIPA</name>
<gene>
    <name evidence="1" type="ORF">M6B38_368615</name>
</gene>
<keyword evidence="2" id="KW-1185">Reference proteome</keyword>
<evidence type="ECO:0000313" key="2">
    <source>
        <dbReference type="Proteomes" id="UP001140949"/>
    </source>
</evidence>
<protein>
    <submittedName>
        <fullName evidence="1">Beta-ureidopropionase</fullName>
    </submittedName>
</protein>
<reference evidence="1" key="1">
    <citation type="journal article" date="2023" name="GigaByte">
        <title>Genome assembly of the bearded iris, Iris pallida Lam.</title>
        <authorList>
            <person name="Bruccoleri R.E."/>
            <person name="Oakeley E.J."/>
            <person name="Faust A.M.E."/>
            <person name="Altorfer M."/>
            <person name="Dessus-Babus S."/>
            <person name="Burckhardt D."/>
            <person name="Oertli M."/>
            <person name="Naumann U."/>
            <person name="Petersen F."/>
            <person name="Wong J."/>
        </authorList>
    </citation>
    <scope>NUCLEOTIDE SEQUENCE</scope>
    <source>
        <strain evidence="1">GSM-AAB239-AS_SAM_17_03QT</strain>
    </source>
</reference>
<evidence type="ECO:0000313" key="1">
    <source>
        <dbReference type="EMBL" id="KAJ6827390.1"/>
    </source>
</evidence>
<proteinExistence type="predicted"/>
<dbReference type="Proteomes" id="UP001140949">
    <property type="component" value="Unassembled WGS sequence"/>
</dbReference>
<organism evidence="1 2">
    <name type="scientific">Iris pallida</name>
    <name type="common">Sweet iris</name>
    <dbReference type="NCBI Taxonomy" id="29817"/>
    <lineage>
        <taxon>Eukaryota</taxon>
        <taxon>Viridiplantae</taxon>
        <taxon>Streptophyta</taxon>
        <taxon>Embryophyta</taxon>
        <taxon>Tracheophyta</taxon>
        <taxon>Spermatophyta</taxon>
        <taxon>Magnoliopsida</taxon>
        <taxon>Liliopsida</taxon>
        <taxon>Asparagales</taxon>
        <taxon>Iridaceae</taxon>
        <taxon>Iridoideae</taxon>
        <taxon>Irideae</taxon>
        <taxon>Iris</taxon>
    </lineage>
</organism>
<reference evidence="1" key="2">
    <citation type="submission" date="2023-04" db="EMBL/GenBank/DDBJ databases">
        <authorList>
            <person name="Bruccoleri R.E."/>
            <person name="Oakeley E.J."/>
            <person name="Faust A.-M."/>
            <person name="Dessus-Babus S."/>
            <person name="Altorfer M."/>
            <person name="Burckhardt D."/>
            <person name="Oertli M."/>
            <person name="Naumann U."/>
            <person name="Petersen F."/>
            <person name="Wong J."/>
        </authorList>
    </citation>
    <scope>NUCLEOTIDE SEQUENCE</scope>
    <source>
        <strain evidence="1">GSM-AAB239-AS_SAM_17_03QT</strain>
        <tissue evidence="1">Leaf</tissue>
    </source>
</reference>
<dbReference type="EMBL" id="JANAVB010020396">
    <property type="protein sequence ID" value="KAJ6827390.1"/>
    <property type="molecule type" value="Genomic_DNA"/>
</dbReference>